<evidence type="ECO:0000313" key="2">
    <source>
        <dbReference type="EMBL" id="MCF8713310.1"/>
    </source>
</evidence>
<gene>
    <name evidence="2" type="ORF">JM658_00575</name>
</gene>
<dbReference type="SUPFAM" id="SSF48452">
    <property type="entry name" value="TPR-like"/>
    <property type="match status" value="1"/>
</dbReference>
<evidence type="ECO:0000313" key="3">
    <source>
        <dbReference type="Proteomes" id="UP000829517"/>
    </source>
</evidence>
<dbReference type="Proteomes" id="UP000829517">
    <property type="component" value="Unassembled WGS sequence"/>
</dbReference>
<dbReference type="InterPro" id="IPR011990">
    <property type="entry name" value="TPR-like_helical_dom_sf"/>
</dbReference>
<accession>A0ABS9IZ03</accession>
<organism evidence="2 3">
    <name type="scientific">Joostella atrarenae</name>
    <dbReference type="NCBI Taxonomy" id="679257"/>
    <lineage>
        <taxon>Bacteria</taxon>
        <taxon>Pseudomonadati</taxon>
        <taxon>Bacteroidota</taxon>
        <taxon>Flavobacteriia</taxon>
        <taxon>Flavobacteriales</taxon>
        <taxon>Flavobacteriaceae</taxon>
        <taxon>Joostella</taxon>
    </lineage>
</organism>
<feature type="signal peptide" evidence="1">
    <location>
        <begin position="1"/>
        <end position="18"/>
    </location>
</feature>
<name>A0ABS9IZ03_9FLAO</name>
<keyword evidence="1" id="KW-0732">Signal</keyword>
<proteinExistence type="predicted"/>
<dbReference type="Gene3D" id="1.25.40.10">
    <property type="entry name" value="Tetratricopeptide repeat domain"/>
    <property type="match status" value="1"/>
</dbReference>
<reference evidence="2 3" key="1">
    <citation type="submission" date="2021-01" db="EMBL/GenBank/DDBJ databases">
        <title>Genome sequencing of Joostella atrarenae M1-2 (= KCTC 23194).</title>
        <authorList>
            <person name="Zakaria M.R."/>
            <person name="Lam M.Q."/>
            <person name="Chong C.S."/>
        </authorList>
    </citation>
    <scope>NUCLEOTIDE SEQUENCE [LARGE SCALE GENOMIC DNA]</scope>
    <source>
        <strain evidence="2 3">M1-2</strain>
    </source>
</reference>
<dbReference type="RefSeq" id="WP_236957284.1">
    <property type="nucleotide sequence ID" value="NZ_JAETXX010000001.1"/>
</dbReference>
<dbReference type="EMBL" id="JAETXX010000001">
    <property type="protein sequence ID" value="MCF8713310.1"/>
    <property type="molecule type" value="Genomic_DNA"/>
</dbReference>
<protein>
    <recommendedName>
        <fullName evidence="4">Tetratricopeptide repeat protein</fullName>
    </recommendedName>
</protein>
<evidence type="ECO:0000256" key="1">
    <source>
        <dbReference type="SAM" id="SignalP"/>
    </source>
</evidence>
<evidence type="ECO:0008006" key="4">
    <source>
        <dbReference type="Google" id="ProtNLM"/>
    </source>
</evidence>
<feature type="chain" id="PRO_5045090846" description="Tetratricopeptide repeat protein" evidence="1">
    <location>
        <begin position="19"/>
        <end position="243"/>
    </location>
</feature>
<keyword evidence="3" id="KW-1185">Reference proteome</keyword>
<sequence>MKQTAILMMFFASFFGFSQNDATLTKHYEAFYKQMKEQGDVRGVINALTHLNVISPNQARIDTLAFFYSNSGQHVQAINLLGTEKDTKASNLAVEVKARSLKAVNQPQLAVQQFDIMFSRKPDIYIAYDLVDLNLQIGKIVEAQTYIKYGLENAKDEDMLPFYEANPPYQVPLKAAFKYQEGLLKYNEDKTNIDAAISTIDEAIVMAPNFTLAKNIRQLLLNQKQEGTAEKINPATTPKTEGE</sequence>
<comment type="caution">
    <text evidence="2">The sequence shown here is derived from an EMBL/GenBank/DDBJ whole genome shotgun (WGS) entry which is preliminary data.</text>
</comment>